<feature type="signal peptide" evidence="1">
    <location>
        <begin position="1"/>
        <end position="17"/>
    </location>
</feature>
<dbReference type="EMBL" id="MU838997">
    <property type="protein sequence ID" value="KAK1772881.1"/>
    <property type="molecule type" value="Genomic_DNA"/>
</dbReference>
<evidence type="ECO:0000313" key="3">
    <source>
        <dbReference type="Proteomes" id="UP001244011"/>
    </source>
</evidence>
<reference evidence="2" key="1">
    <citation type="submission" date="2023-06" db="EMBL/GenBank/DDBJ databases">
        <title>Genome-scale phylogeny and comparative genomics of the fungal order Sordariales.</title>
        <authorList>
            <consortium name="Lawrence Berkeley National Laboratory"/>
            <person name="Hensen N."/>
            <person name="Bonometti L."/>
            <person name="Westerberg I."/>
            <person name="Brannstrom I.O."/>
            <person name="Guillou S."/>
            <person name="Cros-Aarteil S."/>
            <person name="Calhoun S."/>
            <person name="Haridas S."/>
            <person name="Kuo A."/>
            <person name="Mondo S."/>
            <person name="Pangilinan J."/>
            <person name="Riley R."/>
            <person name="Labutti K."/>
            <person name="Andreopoulos B."/>
            <person name="Lipzen A."/>
            <person name="Chen C."/>
            <person name="Yanf M."/>
            <person name="Daum C."/>
            <person name="Ng V."/>
            <person name="Clum A."/>
            <person name="Steindorff A."/>
            <person name="Ohm R."/>
            <person name="Martin F."/>
            <person name="Silar P."/>
            <person name="Natvig D."/>
            <person name="Lalanne C."/>
            <person name="Gautier V."/>
            <person name="Ament-Velasquez S.L."/>
            <person name="Kruys A."/>
            <person name="Hutchinson M.I."/>
            <person name="Powell A.J."/>
            <person name="Barry K."/>
            <person name="Miller A.N."/>
            <person name="Grigoriev I.V."/>
            <person name="Debuchy R."/>
            <person name="Gladieux P."/>
            <person name="Thoren M.H."/>
            <person name="Johannesson H."/>
        </authorList>
    </citation>
    <scope>NUCLEOTIDE SEQUENCE</scope>
    <source>
        <strain evidence="2">8032-3</strain>
    </source>
</reference>
<protein>
    <recommendedName>
        <fullName evidence="4">Secreted protein</fullName>
    </recommendedName>
</protein>
<feature type="chain" id="PRO_5042595164" description="Secreted protein" evidence="1">
    <location>
        <begin position="18"/>
        <end position="128"/>
    </location>
</feature>
<evidence type="ECO:0000256" key="1">
    <source>
        <dbReference type="SAM" id="SignalP"/>
    </source>
</evidence>
<evidence type="ECO:0008006" key="4">
    <source>
        <dbReference type="Google" id="ProtNLM"/>
    </source>
</evidence>
<organism evidence="2 3">
    <name type="scientific">Phialemonium atrogriseum</name>
    <dbReference type="NCBI Taxonomy" id="1093897"/>
    <lineage>
        <taxon>Eukaryota</taxon>
        <taxon>Fungi</taxon>
        <taxon>Dikarya</taxon>
        <taxon>Ascomycota</taxon>
        <taxon>Pezizomycotina</taxon>
        <taxon>Sordariomycetes</taxon>
        <taxon>Sordariomycetidae</taxon>
        <taxon>Cephalothecales</taxon>
        <taxon>Cephalothecaceae</taxon>
        <taxon>Phialemonium</taxon>
    </lineage>
</organism>
<comment type="caution">
    <text evidence="2">The sequence shown here is derived from an EMBL/GenBank/DDBJ whole genome shotgun (WGS) entry which is preliminary data.</text>
</comment>
<proteinExistence type="predicted"/>
<sequence>MGFFCFCFLLVVAPVWMIVVVVDVGAGVDGVESRFVDDITDRRNIFFPEWCQRCGSAPVGQGTGEPLGKKAAEERAAPDRPAIVDLCWGANCASGRHSRNVRSRRSRPSRPMAAFAIMSCTSQSHLCR</sequence>
<keyword evidence="3" id="KW-1185">Reference proteome</keyword>
<dbReference type="AlphaFoldDB" id="A0AAJ0CEL0"/>
<dbReference type="RefSeq" id="XP_060289094.1">
    <property type="nucleotide sequence ID" value="XM_060423606.1"/>
</dbReference>
<accession>A0AAJ0CEL0</accession>
<name>A0AAJ0CEL0_9PEZI</name>
<keyword evidence="1" id="KW-0732">Signal</keyword>
<dbReference type="GeneID" id="85306793"/>
<evidence type="ECO:0000313" key="2">
    <source>
        <dbReference type="EMBL" id="KAK1772881.1"/>
    </source>
</evidence>
<dbReference type="Proteomes" id="UP001244011">
    <property type="component" value="Unassembled WGS sequence"/>
</dbReference>
<gene>
    <name evidence="2" type="ORF">QBC33DRAFT_32369</name>
</gene>